<keyword evidence="8" id="KW-1185">Reference proteome</keyword>
<dbReference type="OrthoDB" id="5325112at2759"/>
<comment type="similarity">
    <text evidence="3">Belongs to the VAM6/VPS39 family.</text>
</comment>
<dbReference type="GeneID" id="37041406"/>
<dbReference type="Pfam" id="PF00780">
    <property type="entry name" value="CNH"/>
    <property type="match status" value="1"/>
</dbReference>
<dbReference type="InterPro" id="IPR000547">
    <property type="entry name" value="Clathrin_H-chain/VPS_repeat"/>
</dbReference>
<comment type="subcellular location">
    <subcellularLocation>
        <location evidence="1">Endomembrane system</location>
        <topology evidence="1">Peripheral membrane protein</topology>
    </subcellularLocation>
</comment>
<dbReference type="EMBL" id="KZ819634">
    <property type="protein sequence ID" value="PWN93947.1"/>
    <property type="molecule type" value="Genomic_DNA"/>
</dbReference>
<dbReference type="Pfam" id="PF10367">
    <property type="entry name" value="zf-Vps39_C"/>
    <property type="match status" value="1"/>
</dbReference>
<feature type="repeat" description="CHCR" evidence="4">
    <location>
        <begin position="894"/>
        <end position="1057"/>
    </location>
</feature>
<dbReference type="STRING" id="215250.A0A316YWY3"/>
<dbReference type="GO" id="GO:0000329">
    <property type="term" value="C:fungal-type vacuole membrane"/>
    <property type="evidence" value="ECO:0007669"/>
    <property type="project" value="TreeGrafter"/>
</dbReference>
<evidence type="ECO:0000313" key="7">
    <source>
        <dbReference type="EMBL" id="PWN93947.1"/>
    </source>
</evidence>
<reference evidence="7 8" key="1">
    <citation type="journal article" date="2018" name="Mol. Biol. Evol.">
        <title>Broad Genomic Sampling Reveals a Smut Pathogenic Ancestry of the Fungal Clade Ustilaginomycotina.</title>
        <authorList>
            <person name="Kijpornyongpan T."/>
            <person name="Mondo S.J."/>
            <person name="Barry K."/>
            <person name="Sandor L."/>
            <person name="Lee J."/>
            <person name="Lipzen A."/>
            <person name="Pangilinan J."/>
            <person name="LaButti K."/>
            <person name="Hainaut M."/>
            <person name="Henrissat B."/>
            <person name="Grigoriev I.V."/>
            <person name="Spatafora J.W."/>
            <person name="Aime M.C."/>
        </authorList>
    </citation>
    <scope>NUCLEOTIDE SEQUENCE [LARGE SCALE GENOMIC DNA]</scope>
    <source>
        <strain evidence="7 8">MCA 4198</strain>
    </source>
</reference>
<dbReference type="GO" id="GO:0006886">
    <property type="term" value="P:intracellular protein transport"/>
    <property type="evidence" value="ECO:0007669"/>
    <property type="project" value="UniProtKB-UniRule"/>
</dbReference>
<dbReference type="InParanoid" id="A0A316YWY3"/>
<dbReference type="InterPro" id="IPR032914">
    <property type="entry name" value="Vam6/VPS39/TRAP1"/>
</dbReference>
<dbReference type="InterPro" id="IPR001180">
    <property type="entry name" value="CNH_dom"/>
</dbReference>
<dbReference type="GO" id="GO:0006914">
    <property type="term" value="P:autophagy"/>
    <property type="evidence" value="ECO:0007669"/>
    <property type="project" value="TreeGrafter"/>
</dbReference>
<organism evidence="7 8">
    <name type="scientific">Acaromyces ingoldii</name>
    <dbReference type="NCBI Taxonomy" id="215250"/>
    <lineage>
        <taxon>Eukaryota</taxon>
        <taxon>Fungi</taxon>
        <taxon>Dikarya</taxon>
        <taxon>Basidiomycota</taxon>
        <taxon>Ustilaginomycotina</taxon>
        <taxon>Exobasidiomycetes</taxon>
        <taxon>Exobasidiales</taxon>
        <taxon>Cryptobasidiaceae</taxon>
        <taxon>Acaromyces</taxon>
    </lineage>
</organism>
<dbReference type="PROSITE" id="PS50236">
    <property type="entry name" value="CHCR"/>
    <property type="match status" value="1"/>
</dbReference>
<feature type="region of interest" description="Disordered" evidence="5">
    <location>
        <begin position="662"/>
        <end position="682"/>
    </location>
</feature>
<dbReference type="GO" id="GO:0034058">
    <property type="term" value="P:endosomal vesicle fusion"/>
    <property type="evidence" value="ECO:0007669"/>
    <property type="project" value="TreeGrafter"/>
</dbReference>
<evidence type="ECO:0000256" key="3">
    <source>
        <dbReference type="ARBA" id="ARBA00038201"/>
    </source>
</evidence>
<accession>A0A316YWY3</accession>
<dbReference type="PANTHER" id="PTHR12894">
    <property type="entry name" value="CNH DOMAIN CONTAINING"/>
    <property type="match status" value="1"/>
</dbReference>
<dbReference type="AlphaFoldDB" id="A0A316YWY3"/>
<dbReference type="RefSeq" id="XP_025381145.1">
    <property type="nucleotide sequence ID" value="XM_025519490.1"/>
</dbReference>
<dbReference type="Pfam" id="PF10366">
    <property type="entry name" value="Vps39_1"/>
    <property type="match status" value="1"/>
</dbReference>
<dbReference type="PROSITE" id="PS50219">
    <property type="entry name" value="CNH"/>
    <property type="match status" value="1"/>
</dbReference>
<dbReference type="PANTHER" id="PTHR12894:SF49">
    <property type="entry name" value="VAM6_VPS39-LIKE PROTEIN"/>
    <property type="match status" value="1"/>
</dbReference>
<dbReference type="InterPro" id="IPR019453">
    <property type="entry name" value="VPS39/TGFA1_Znf"/>
</dbReference>
<dbReference type="GO" id="GO:0012505">
    <property type="term" value="C:endomembrane system"/>
    <property type="evidence" value="ECO:0007669"/>
    <property type="project" value="UniProtKB-SubCell"/>
</dbReference>
<evidence type="ECO:0000313" key="8">
    <source>
        <dbReference type="Proteomes" id="UP000245768"/>
    </source>
</evidence>
<proteinExistence type="inferred from homology"/>
<dbReference type="FunCoup" id="A0A316YWY3">
    <property type="interactions" value="722"/>
</dbReference>
<feature type="domain" description="CNH" evidence="6">
    <location>
        <begin position="15"/>
        <end position="478"/>
    </location>
</feature>
<evidence type="ECO:0000256" key="1">
    <source>
        <dbReference type="ARBA" id="ARBA00004184"/>
    </source>
</evidence>
<protein>
    <recommendedName>
        <fullName evidence="6">CNH domain-containing protein</fullName>
    </recommendedName>
</protein>
<sequence length="1175" mass="128370">MHTVVSANAVVVGHKDHVDAILVHAGNVILGGSHGSISAYRLPEGGSSDDQESIATDKATAELAWAVRLSKSSRVVEKLQVIREANLLVSLCDNTVALHELSSLPKLNAGANSQTKGAVAFLIDTSVQKGPSKNGSGDAFGSQNRRFLGSSAFGQAYRPSDATLGRKFGALASSNKTLPVGLRGMEELQRDKEERQKWSTINARLALATQGNAEGATVMTLVTTLVVACRRKLVILRWVDGSFWDTKELALPHTPRSLAFPSPTTLFMGYSSAEYAILTVPLASSSSVADLIDSKPLTAILDVPTSSTSGPRVDLFEWRCQSLTIPLLPGGAELGPGGVRGNSATQPAAPTSAGGGMAAMAGAAFGGLGGYIGMGSKAKPLVVQVEQGEVLVCRDGMGAFLNEEGKPTRRDGLDWRATPEEVVYLKPYVFSLFPTGAMDGGSPSNLPHIQIRSAKTLAAVQTMTFPPTWPDGSPVQAGSPPSVRLLTPSRSGGKSPIYVAVEPTDKGALERVGSSIWRLEMKSWSKQIDELVDTGEYQEALALLDSIDEVLMEDKAERRALIVGLYAVSLFVAGKFDEAIEVFIELEANPAKVVALYPSEISGSLAREQDQWFELFGGRQRVNAQRDGASEMNVTASTSVPITKDRSRLTGLFGRRPQSLVAADSLPSSNSSPAKGPAGHLKAAGTYEDDACSIQSSKSRKNVIEQPEATVSKEEQDRYRRSTDALSRFLADRRRVFKSLLETKPDHSHHQMPRNDEWLLQIPSKPLEVLDLDQLVAVAQTVDTALFKTFLFTKPALLGPLCRLENYCEVEQVEGLLMERKRFSELIALYGTKELHEKALDLLREFSNEEDDVEEKLGPTIRYLQNLGPEHIDIILKTSHWVLDVNSQLGMEIFMADAGKVSLLPRFSIVADLEEFNEDLCLQYLRHLIYVAGEGDPHLHEKLALMLLRRALEQQEADQRKLKVDQLLAFLHSSQQYRTERILSRLPADNGDLFEVRALLLGRLGQHEGALGIYVHKLGDHEKAEAYCVRTYEMGQAEDVFLTLLRIYLRPRTEDEANPGDSLMLALALSLIARHGARIDSVAALDLLPPYVSLSQVTRFSSKALHQLESKRNHSAITRHVLEERALQTSEISAVLHSRRVKVTEARLCSRCLKRLGNSVIAVGTSGDVYHYSCR</sequence>
<keyword evidence="2" id="KW-0472">Membrane</keyword>
<dbReference type="Proteomes" id="UP000245768">
    <property type="component" value="Unassembled WGS sequence"/>
</dbReference>
<evidence type="ECO:0000256" key="5">
    <source>
        <dbReference type="SAM" id="MobiDB-lite"/>
    </source>
</evidence>
<evidence type="ECO:0000259" key="6">
    <source>
        <dbReference type="PROSITE" id="PS50219"/>
    </source>
</evidence>
<evidence type="ECO:0000256" key="2">
    <source>
        <dbReference type="ARBA" id="ARBA00023136"/>
    </source>
</evidence>
<name>A0A316YWY3_9BASI</name>
<feature type="region of interest" description="Disordered" evidence="5">
    <location>
        <begin position="697"/>
        <end position="718"/>
    </location>
</feature>
<gene>
    <name evidence="7" type="ORF">FA10DRAFT_248415</name>
</gene>
<dbReference type="InterPro" id="IPR019452">
    <property type="entry name" value="VPS39/TGF_beta_rcpt-assoc_1"/>
</dbReference>
<evidence type="ECO:0000256" key="4">
    <source>
        <dbReference type="PROSITE-ProRule" id="PRU01006"/>
    </source>
</evidence>